<keyword evidence="2" id="KW-1185">Reference proteome</keyword>
<accession>A0A2R2YAU5</accession>
<evidence type="ECO:0000313" key="2">
    <source>
        <dbReference type="Proteomes" id="UP000244827"/>
    </source>
</evidence>
<name>A0A2R2YAU5_9CAUD</name>
<dbReference type="Proteomes" id="UP000244827">
    <property type="component" value="Segment"/>
</dbReference>
<gene>
    <name evidence="1" type="ORF">PPSC2_57</name>
</gene>
<evidence type="ECO:0000313" key="1">
    <source>
        <dbReference type="EMBL" id="ATN92820.1"/>
    </source>
</evidence>
<protein>
    <submittedName>
        <fullName evidence="1">Uncharacterized protein</fullName>
    </submittedName>
</protein>
<reference evidence="1 2" key="1">
    <citation type="journal article" date="2018" name="Arch. Virol.">
        <title>Genomic characterization and phylogenetic analysis of the novel Pseudomonas phage PPSC2.</title>
        <authorList>
            <person name="Wu X."/>
            <person name="Wu Y."/>
            <person name="Tang Y."/>
            <person name="Gan B."/>
        </authorList>
    </citation>
    <scope>NUCLEOTIDE SEQUENCE [LARGE SCALE GENOMIC DNA]</scope>
</reference>
<proteinExistence type="predicted"/>
<dbReference type="EMBL" id="MF893340">
    <property type="protein sequence ID" value="ATN92820.1"/>
    <property type="molecule type" value="Genomic_DNA"/>
</dbReference>
<sequence>MDLKEAIRAYVFSLILMNKIPMTQERLYWLRSRAESAYQYELAGKRVDITPDLSQRSIFVDIV</sequence>
<organism evidence="1 2">
    <name type="scientific">Pseudomonas phage PPSC2</name>
    <dbReference type="NCBI Taxonomy" id="2041350"/>
    <lineage>
        <taxon>Viruses</taxon>
        <taxon>Duplodnaviria</taxon>
        <taxon>Heunggongvirae</taxon>
        <taxon>Uroviricota</taxon>
        <taxon>Caudoviricetes</taxon>
        <taxon>Vandenendeviridae</taxon>
        <taxon>Gorskivirinae</taxon>
        <taxon>Shenlongvirus</taxon>
        <taxon>Shenlongvirus PPSC2</taxon>
    </lineage>
</organism>